<dbReference type="InterPro" id="IPR035972">
    <property type="entry name" value="GLA-like_dom_SF"/>
</dbReference>
<dbReference type="SUPFAM" id="SSF57630">
    <property type="entry name" value="GLA-domain"/>
    <property type="match status" value="1"/>
</dbReference>
<dbReference type="Proteomes" id="UP001158576">
    <property type="component" value="Chromosome PAR"/>
</dbReference>
<dbReference type="InterPro" id="IPR000294">
    <property type="entry name" value="GLA_domain"/>
</dbReference>
<evidence type="ECO:0000259" key="3">
    <source>
        <dbReference type="PROSITE" id="PS50998"/>
    </source>
</evidence>
<sequence>MKFLFLFLSASYEGKISKENANVFLRTKRANTEGEYEIFTSGNFERECIEEACDSYEFHEVYDDHVASEILLKKYVLCKESILRKNDTDDLVDARRSCMNRTEPIEVCSIDLQKKLDDKDSQVESLKAKLKTTEAEVASFKAKLKTAESQVESYKTYYVPLYRDKLI</sequence>
<keyword evidence="5" id="KW-1185">Reference proteome</keyword>
<proteinExistence type="predicted"/>
<name>A0ABN7RN61_OIKDI</name>
<accession>A0ABN7RN61</accession>
<feature type="coiled-coil region" evidence="2">
    <location>
        <begin position="109"/>
        <end position="150"/>
    </location>
</feature>
<keyword evidence="2" id="KW-0175">Coiled coil</keyword>
<evidence type="ECO:0000313" key="4">
    <source>
        <dbReference type="EMBL" id="CAG5081781.1"/>
    </source>
</evidence>
<organism evidence="4 5">
    <name type="scientific">Oikopleura dioica</name>
    <name type="common">Tunicate</name>
    <dbReference type="NCBI Taxonomy" id="34765"/>
    <lineage>
        <taxon>Eukaryota</taxon>
        <taxon>Metazoa</taxon>
        <taxon>Chordata</taxon>
        <taxon>Tunicata</taxon>
        <taxon>Appendicularia</taxon>
        <taxon>Copelata</taxon>
        <taxon>Oikopleuridae</taxon>
        <taxon>Oikopleura</taxon>
    </lineage>
</organism>
<keyword evidence="1" id="KW-1015">Disulfide bond</keyword>
<dbReference type="PROSITE" id="PS50998">
    <property type="entry name" value="GLA_2"/>
    <property type="match status" value="1"/>
</dbReference>
<evidence type="ECO:0000256" key="1">
    <source>
        <dbReference type="ARBA" id="ARBA00023157"/>
    </source>
</evidence>
<evidence type="ECO:0000313" key="5">
    <source>
        <dbReference type="Proteomes" id="UP001158576"/>
    </source>
</evidence>
<dbReference type="Gene3D" id="4.10.740.10">
    <property type="entry name" value="Coagulation Factor IX"/>
    <property type="match status" value="1"/>
</dbReference>
<evidence type="ECO:0000256" key="2">
    <source>
        <dbReference type="SAM" id="Coils"/>
    </source>
</evidence>
<dbReference type="InterPro" id="IPR017857">
    <property type="entry name" value="Coagulation_fac-like_Gla_dom"/>
</dbReference>
<protein>
    <submittedName>
        <fullName evidence="4">Oidioi.mRNA.OKI2018_I69.PAR.g9960.t1.cds</fullName>
    </submittedName>
</protein>
<dbReference type="EMBL" id="OU015568">
    <property type="protein sequence ID" value="CAG5081781.1"/>
    <property type="molecule type" value="Genomic_DNA"/>
</dbReference>
<dbReference type="Pfam" id="PF00594">
    <property type="entry name" value="Gla"/>
    <property type="match status" value="1"/>
</dbReference>
<dbReference type="SMART" id="SM00069">
    <property type="entry name" value="GLA"/>
    <property type="match status" value="1"/>
</dbReference>
<feature type="domain" description="Gla" evidence="3">
    <location>
        <begin position="31"/>
        <end position="77"/>
    </location>
</feature>
<gene>
    <name evidence="4" type="ORF">OKIOD_LOCUS1518</name>
</gene>
<dbReference type="Gene3D" id="1.20.5.340">
    <property type="match status" value="1"/>
</dbReference>
<reference evidence="4 5" key="1">
    <citation type="submission" date="2021-04" db="EMBL/GenBank/DDBJ databases">
        <authorList>
            <person name="Bliznina A."/>
        </authorList>
    </citation>
    <scope>NUCLEOTIDE SEQUENCE [LARGE SCALE GENOMIC DNA]</scope>
</reference>